<reference evidence="1 2" key="1">
    <citation type="journal article" date="2021" name="Hortic Res">
        <title>High-quality reference genome and annotation aids understanding of berry development for evergreen blueberry (Vaccinium darrowii).</title>
        <authorList>
            <person name="Yu J."/>
            <person name="Hulse-Kemp A.M."/>
            <person name="Babiker E."/>
            <person name="Staton M."/>
        </authorList>
    </citation>
    <scope>NUCLEOTIDE SEQUENCE [LARGE SCALE GENOMIC DNA]</scope>
    <source>
        <strain evidence="2">cv. NJ 8807/NJ 8810</strain>
        <tissue evidence="1">Young leaf</tissue>
    </source>
</reference>
<dbReference type="EMBL" id="CM037152">
    <property type="protein sequence ID" value="KAH7836053.1"/>
    <property type="molecule type" value="Genomic_DNA"/>
</dbReference>
<gene>
    <name evidence="1" type="ORF">Vadar_032321</name>
</gene>
<proteinExistence type="predicted"/>
<protein>
    <submittedName>
        <fullName evidence="1">Uncharacterized protein</fullName>
    </submittedName>
</protein>
<evidence type="ECO:0000313" key="2">
    <source>
        <dbReference type="Proteomes" id="UP000828048"/>
    </source>
</evidence>
<dbReference type="Proteomes" id="UP000828048">
    <property type="component" value="Chromosome 2"/>
</dbReference>
<evidence type="ECO:0000313" key="1">
    <source>
        <dbReference type="EMBL" id="KAH7836053.1"/>
    </source>
</evidence>
<comment type="caution">
    <text evidence="1">The sequence shown here is derived from an EMBL/GenBank/DDBJ whole genome shotgun (WGS) entry which is preliminary data.</text>
</comment>
<organism evidence="1 2">
    <name type="scientific">Vaccinium darrowii</name>
    <dbReference type="NCBI Taxonomy" id="229202"/>
    <lineage>
        <taxon>Eukaryota</taxon>
        <taxon>Viridiplantae</taxon>
        <taxon>Streptophyta</taxon>
        <taxon>Embryophyta</taxon>
        <taxon>Tracheophyta</taxon>
        <taxon>Spermatophyta</taxon>
        <taxon>Magnoliopsida</taxon>
        <taxon>eudicotyledons</taxon>
        <taxon>Gunneridae</taxon>
        <taxon>Pentapetalae</taxon>
        <taxon>asterids</taxon>
        <taxon>Ericales</taxon>
        <taxon>Ericaceae</taxon>
        <taxon>Vaccinioideae</taxon>
        <taxon>Vaccinieae</taxon>
        <taxon>Vaccinium</taxon>
    </lineage>
</organism>
<accession>A0ACB7X5Y3</accession>
<sequence length="451" mass="50543">MKLVVPSSPCDLALQRTISSHVSPIEGSLDLSGGRKDVPLSLYFPGMYFHGSYCTIRLPHCMIILQYITNPVNFYDRRIELFMFDVGMPIMRSQFFSILLFHMERSIPANPLAGNLEYSVNNRAAAFELASSLLPIRGHKMDNSGQHESGRLRVDIYHGVHTPWNMGPQYQMNEPNALFMNKKIMHIIAEKDAAINELNRAMSDRNAALEDRNKAIKQRDEAIAARDTALRERDSAIAALRFQENSLNGNLGYSNQRGTKRTNHPVGPTEAAYNAKEAQITNAIPLQVVSSEDVKAKRTKEKKPASSPKKPKSQKKGKKVGDDLKDLNRHVTTDGSKADWEAQDLGLIKQVDFDESSMAPPVCSCTGVLRQCYKWGNGGWQSSCCTTTLSEYPLPQMPNKRHSRMGGRKMSGSVFTRLLSRLAADGHDLSFPVDLKNYWAKHGTNRYITIK</sequence>
<keyword evidence="2" id="KW-1185">Reference proteome</keyword>
<name>A0ACB7X5Y3_9ERIC</name>